<evidence type="ECO:0000256" key="1">
    <source>
        <dbReference type="SAM" id="MobiDB-lite"/>
    </source>
</evidence>
<reference evidence="2" key="1">
    <citation type="submission" date="2014-09" db="EMBL/GenBank/DDBJ databases">
        <authorList>
            <person name="Magalhaes I.L.F."/>
            <person name="Oliveira U."/>
            <person name="Santos F.R."/>
            <person name="Vidigal T.H.D.A."/>
            <person name="Brescovit A.D."/>
            <person name="Santos A.J."/>
        </authorList>
    </citation>
    <scope>NUCLEOTIDE SEQUENCE</scope>
    <source>
        <tissue evidence="2">Shoot tissue taken approximately 20 cm above the soil surface</tissue>
    </source>
</reference>
<feature type="region of interest" description="Disordered" evidence="1">
    <location>
        <begin position="1"/>
        <end position="159"/>
    </location>
</feature>
<organism evidence="2">
    <name type="scientific">Arundo donax</name>
    <name type="common">Giant reed</name>
    <name type="synonym">Donax arundinaceus</name>
    <dbReference type="NCBI Taxonomy" id="35708"/>
    <lineage>
        <taxon>Eukaryota</taxon>
        <taxon>Viridiplantae</taxon>
        <taxon>Streptophyta</taxon>
        <taxon>Embryophyta</taxon>
        <taxon>Tracheophyta</taxon>
        <taxon>Spermatophyta</taxon>
        <taxon>Magnoliopsida</taxon>
        <taxon>Liliopsida</taxon>
        <taxon>Poales</taxon>
        <taxon>Poaceae</taxon>
        <taxon>PACMAD clade</taxon>
        <taxon>Arundinoideae</taxon>
        <taxon>Arundineae</taxon>
        <taxon>Arundo</taxon>
    </lineage>
</organism>
<sequence>MRGLSRHQRQHATGRQHTQHLHFHCRHTTRRPAAPQPSVPRRVLPYPLPRSLAVATAAARPSDQATAAIPSRHRGTSTARDLQTGAPGGRRHRRASSSSEQPGMVAITLRLPPPPENGTEAGAPSHAAPGVGPCSTAATPARPASSSEGHGGSPTRSAS</sequence>
<protein>
    <submittedName>
        <fullName evidence="2">Uncharacterized protein</fullName>
    </submittedName>
</protein>
<dbReference type="EMBL" id="GBRH01279567">
    <property type="protein sequence ID" value="JAD18328.1"/>
    <property type="molecule type" value="Transcribed_RNA"/>
</dbReference>
<name>A0A0A8XZY9_ARUDO</name>
<proteinExistence type="predicted"/>
<accession>A0A0A8XZY9</accession>
<feature type="compositionally biased region" description="Low complexity" evidence="1">
    <location>
        <begin position="39"/>
        <end position="52"/>
    </location>
</feature>
<evidence type="ECO:0000313" key="2">
    <source>
        <dbReference type="EMBL" id="JAD18328.1"/>
    </source>
</evidence>
<feature type="compositionally biased region" description="Basic residues" evidence="1">
    <location>
        <begin position="1"/>
        <end position="30"/>
    </location>
</feature>
<feature type="compositionally biased region" description="Low complexity" evidence="1">
    <location>
        <begin position="135"/>
        <end position="147"/>
    </location>
</feature>
<dbReference type="AlphaFoldDB" id="A0A0A8XZY9"/>
<reference evidence="2" key="2">
    <citation type="journal article" date="2015" name="Data Brief">
        <title>Shoot transcriptome of the giant reed, Arundo donax.</title>
        <authorList>
            <person name="Barrero R.A."/>
            <person name="Guerrero F.D."/>
            <person name="Moolhuijzen P."/>
            <person name="Goolsby J.A."/>
            <person name="Tidwell J."/>
            <person name="Bellgard S.E."/>
            <person name="Bellgard M.I."/>
        </authorList>
    </citation>
    <scope>NUCLEOTIDE SEQUENCE</scope>
    <source>
        <tissue evidence="2">Shoot tissue taken approximately 20 cm above the soil surface</tissue>
    </source>
</reference>